<feature type="signal peptide" evidence="6">
    <location>
        <begin position="1"/>
        <end position="28"/>
    </location>
</feature>
<evidence type="ECO:0000256" key="3">
    <source>
        <dbReference type="ARBA" id="ARBA00022537"/>
    </source>
</evidence>
<evidence type="ECO:0000313" key="7">
    <source>
        <dbReference type="EMBL" id="AXS67894.1"/>
    </source>
</evidence>
<evidence type="ECO:0000256" key="1">
    <source>
        <dbReference type="ARBA" id="ARBA00004175"/>
    </source>
</evidence>
<name>A0A499RI45_9CAEN</name>
<dbReference type="Gene3D" id="2.60.270.20">
    <property type="entry name" value="Cytolysin/lectin"/>
    <property type="match status" value="1"/>
</dbReference>
<keyword evidence="3" id="KW-1052">Target cell membrane</keyword>
<evidence type="ECO:0000256" key="4">
    <source>
        <dbReference type="ARBA" id="ARBA00023298"/>
    </source>
</evidence>
<dbReference type="GO" id="GO:0044218">
    <property type="term" value="C:other organism cell membrane"/>
    <property type="evidence" value="ECO:0007669"/>
    <property type="project" value="UniProtKB-KW"/>
</dbReference>
<comment type="subcellular location">
    <subcellularLocation>
        <location evidence="2">Nematocyst</location>
    </subcellularLocation>
    <subcellularLocation>
        <location evidence="1">Target cell membrane</location>
    </subcellularLocation>
</comment>
<sequence>MVLQFPGLKTVMLIFLFVIGHETPPVMGKETTPAKDKTPTASVAEPDVVSAAAANSVDHTKINLGGLEKLAEKDYKVTAVIQVENWTRYPLIIRSVELYSGITTSSATSILPCKREAFALRKPAHLAKGTSGTVSWEVEGVDRFFVIMWSVPFDELSHSNWMGLGMTEHVNATIPAGNTWFELMYHKESTPDLRFQRKEYYHHTGTVELRNDDFTILGMMTTDKRAVITVTFLPHQDNYEYLAPDIRWAAGLDQNQ</sequence>
<keyword evidence="6" id="KW-0732">Signal</keyword>
<reference evidence="7" key="1">
    <citation type="journal article" date="2018" name="Mol. Biol. Evol.">
        <title>Piercing Fishes: Porin Expansion and Adaptation to Hematophagy in the Vampire Snail Cumia reticulata.</title>
        <authorList>
            <person name="Gerdol M."/>
            <person name="Cervelli M."/>
            <person name="Oliverio M."/>
            <person name="Modica M.V."/>
        </authorList>
    </citation>
    <scope>NUCLEOTIDE SEQUENCE</scope>
</reference>
<protein>
    <submittedName>
        <fullName evidence="7">Coluporin-22</fullName>
    </submittedName>
</protein>
<dbReference type="GO" id="GO:0042151">
    <property type="term" value="C:nematocyst"/>
    <property type="evidence" value="ECO:0007669"/>
    <property type="project" value="UniProtKB-SubCell"/>
</dbReference>
<dbReference type="PANTHER" id="PTHR40388">
    <property type="entry name" value="BRYOPORIN"/>
    <property type="match status" value="1"/>
</dbReference>
<accession>A0A499RI45</accession>
<evidence type="ECO:0000256" key="2">
    <source>
        <dbReference type="ARBA" id="ARBA00004532"/>
    </source>
</evidence>
<keyword evidence="4" id="KW-1053">Target membrane</keyword>
<feature type="chain" id="PRO_5020041798" evidence="6">
    <location>
        <begin position="29"/>
        <end position="256"/>
    </location>
</feature>
<organism evidence="7">
    <name type="scientific">Colubraria reticulata</name>
    <dbReference type="NCBI Taxonomy" id="604273"/>
    <lineage>
        <taxon>Eukaryota</taxon>
        <taxon>Metazoa</taxon>
        <taxon>Spiralia</taxon>
        <taxon>Lophotrochozoa</taxon>
        <taxon>Mollusca</taxon>
        <taxon>Gastropoda</taxon>
        <taxon>Caenogastropoda</taxon>
        <taxon>Neogastropoda</taxon>
        <taxon>Buccinoidea</taxon>
        <taxon>Buccinidae</taxon>
        <taxon>Colubraria</taxon>
    </lineage>
</organism>
<keyword evidence="4" id="KW-0472">Membrane</keyword>
<proteinExistence type="evidence at transcript level"/>
<dbReference type="AlphaFoldDB" id="A0A499RI45"/>
<evidence type="ECO:0000256" key="6">
    <source>
        <dbReference type="SAM" id="SignalP"/>
    </source>
</evidence>
<keyword evidence="5" id="KW-0166">Nematocyst</keyword>
<dbReference type="EMBL" id="MH194225">
    <property type="protein sequence ID" value="AXS67894.1"/>
    <property type="molecule type" value="mRNA"/>
</dbReference>
<evidence type="ECO:0000256" key="5">
    <source>
        <dbReference type="ARBA" id="ARBA00023331"/>
    </source>
</evidence>
<dbReference type="InterPro" id="IPR015926">
    <property type="entry name" value="Cytolysin/lectin"/>
</dbReference>
<dbReference type="PANTHER" id="PTHR40388:SF1">
    <property type="entry name" value="BRYOPORIN"/>
    <property type="match status" value="1"/>
</dbReference>
<dbReference type="InterPro" id="IPR050677">
    <property type="entry name" value="Actinoporin_PFT"/>
</dbReference>
<dbReference type="SUPFAM" id="SSF63724">
    <property type="entry name" value="Cytolysin/lectin"/>
    <property type="match status" value="1"/>
</dbReference>